<dbReference type="InterPro" id="IPR025110">
    <property type="entry name" value="AMP-bd_C"/>
</dbReference>
<comment type="caution">
    <text evidence="4">The sequence shown here is derived from an EMBL/GenBank/DDBJ whole genome shotgun (WGS) entry which is preliminary data.</text>
</comment>
<feature type="domain" description="AMP-dependent synthetase/ligase" evidence="2">
    <location>
        <begin position="8"/>
        <end position="358"/>
    </location>
</feature>
<protein>
    <submittedName>
        <fullName evidence="4">Acyl-CoA synthetase</fullName>
    </submittedName>
</protein>
<dbReference type="CDD" id="cd05941">
    <property type="entry name" value="MCS"/>
    <property type="match status" value="1"/>
</dbReference>
<dbReference type="GO" id="GO:0031956">
    <property type="term" value="F:medium-chain fatty acid-CoA ligase activity"/>
    <property type="evidence" value="ECO:0007669"/>
    <property type="project" value="TreeGrafter"/>
</dbReference>
<keyword evidence="5" id="KW-1185">Reference proteome</keyword>
<dbReference type="InterPro" id="IPR045851">
    <property type="entry name" value="AMP-bd_C_sf"/>
</dbReference>
<dbReference type="Gene3D" id="3.40.50.12780">
    <property type="entry name" value="N-terminal domain of ligase-like"/>
    <property type="match status" value="1"/>
</dbReference>
<gene>
    <name evidence="4" type="ORF">I8748_33280</name>
</gene>
<organism evidence="4 5">
    <name type="scientific">Amazonocrinis nigriterrae CENA67</name>
    <dbReference type="NCBI Taxonomy" id="2794033"/>
    <lineage>
        <taxon>Bacteria</taxon>
        <taxon>Bacillati</taxon>
        <taxon>Cyanobacteriota</taxon>
        <taxon>Cyanophyceae</taxon>
        <taxon>Nostocales</taxon>
        <taxon>Nostocaceae</taxon>
        <taxon>Amazonocrinis</taxon>
        <taxon>Amazonocrinis nigriterrae</taxon>
    </lineage>
</organism>
<dbReference type="Gene3D" id="3.30.300.30">
    <property type="match status" value="1"/>
</dbReference>
<dbReference type="Proteomes" id="UP000632766">
    <property type="component" value="Unassembled WGS sequence"/>
</dbReference>
<dbReference type="PANTHER" id="PTHR43201">
    <property type="entry name" value="ACYL-COA SYNTHETASE"/>
    <property type="match status" value="1"/>
</dbReference>
<evidence type="ECO:0000259" key="2">
    <source>
        <dbReference type="Pfam" id="PF00501"/>
    </source>
</evidence>
<evidence type="ECO:0000256" key="1">
    <source>
        <dbReference type="ARBA" id="ARBA00006432"/>
    </source>
</evidence>
<comment type="similarity">
    <text evidence="1">Belongs to the ATP-dependent AMP-binding enzyme family.</text>
</comment>
<sequence length="494" mass="54356">MNLPLITRAEEHNENIAIVTTDKAFSYRDLLDTSSQIATSLLENAEDLQEQRVAFLIPPGFEYVATQWGIWRAGGIAVPLCVSHPRPELEYVITNSGASIIVAHPNFEGILRAIATEKNLRFILTSDTLPSDVSRLPEIDITRRALILYTSGTTGKPKGVVTTHENIQAQVTSLITAWEWISSDRILHVLPLHHIHGIINVLTCALWAGAECHMLSKFDAEIVWQRISQGDLTLFMAVPTIYVKLIAAWSAASSDSQKSMSAGCAKMRLMVSGSAALPVQVLEKWQNISGHFLLERYGMTEIGMALSNPLHGQRSAGYVGQPLPGVEVRLVDDNGELVPPGTPGEIQVKGPTVFLEYWQNPQATAKAFQDGWFCTGDLAVVENGNYRILGRMSVDIIKTGGYKVSALEIEEVLRTHPDITECAVVGIADAEWGERVCAALVLQPERSLTLESFRSWAKEQLAVYKVPTQILLVAELPRNAMGKVTKPTVVELFR</sequence>
<dbReference type="PANTHER" id="PTHR43201:SF8">
    <property type="entry name" value="ACYL-COA SYNTHETASE FAMILY MEMBER 3"/>
    <property type="match status" value="1"/>
</dbReference>
<feature type="domain" description="AMP-binding enzyme C-terminal" evidence="3">
    <location>
        <begin position="408"/>
        <end position="483"/>
    </location>
</feature>
<dbReference type="SUPFAM" id="SSF56801">
    <property type="entry name" value="Acetyl-CoA synthetase-like"/>
    <property type="match status" value="1"/>
</dbReference>
<reference evidence="4 5" key="1">
    <citation type="journal article" date="2021" name="Int. J. Syst. Evol. Microbiol.">
        <title>Amazonocrinis nigriterrae gen. nov., sp. nov., Atlanticothrix silvestris gen. nov., sp. nov. and Dendronalium phyllosphericum gen. nov., sp. nov., nostocacean cyanobacteria from Brazilian environments.</title>
        <authorList>
            <person name="Alvarenga D.O."/>
            <person name="Andreote A.P.D."/>
            <person name="Branco L.H.Z."/>
            <person name="Delbaje E."/>
            <person name="Cruz R.B."/>
            <person name="Varani A.M."/>
            <person name="Fiore M.F."/>
        </authorList>
    </citation>
    <scope>NUCLEOTIDE SEQUENCE [LARGE SCALE GENOMIC DNA]</scope>
    <source>
        <strain evidence="4 5">CENA67</strain>
    </source>
</reference>
<dbReference type="AlphaFoldDB" id="A0A8J7I2F9"/>
<dbReference type="PROSITE" id="PS00455">
    <property type="entry name" value="AMP_BINDING"/>
    <property type="match status" value="1"/>
</dbReference>
<dbReference type="InterPro" id="IPR020845">
    <property type="entry name" value="AMP-binding_CS"/>
</dbReference>
<dbReference type="Pfam" id="PF13193">
    <property type="entry name" value="AMP-binding_C"/>
    <property type="match status" value="1"/>
</dbReference>
<name>A0A8J7I2F9_9NOST</name>
<dbReference type="GO" id="GO:0006631">
    <property type="term" value="P:fatty acid metabolic process"/>
    <property type="evidence" value="ECO:0007669"/>
    <property type="project" value="TreeGrafter"/>
</dbReference>
<dbReference type="Pfam" id="PF00501">
    <property type="entry name" value="AMP-binding"/>
    <property type="match status" value="1"/>
</dbReference>
<dbReference type="InterPro" id="IPR042099">
    <property type="entry name" value="ANL_N_sf"/>
</dbReference>
<evidence type="ECO:0000259" key="3">
    <source>
        <dbReference type="Pfam" id="PF13193"/>
    </source>
</evidence>
<proteinExistence type="inferred from homology"/>
<dbReference type="EMBL" id="JAECZC010000108">
    <property type="protein sequence ID" value="MBH8566964.1"/>
    <property type="molecule type" value="Genomic_DNA"/>
</dbReference>
<dbReference type="InterPro" id="IPR000873">
    <property type="entry name" value="AMP-dep_synth/lig_dom"/>
</dbReference>
<evidence type="ECO:0000313" key="4">
    <source>
        <dbReference type="EMBL" id="MBH8566964.1"/>
    </source>
</evidence>
<dbReference type="RefSeq" id="WP_198128694.1">
    <property type="nucleotide sequence ID" value="NZ_JAECZC010000108.1"/>
</dbReference>
<accession>A0A8J7I2F9</accession>
<evidence type="ECO:0000313" key="5">
    <source>
        <dbReference type="Proteomes" id="UP000632766"/>
    </source>
</evidence>